<dbReference type="RefSeq" id="WP_084371513.1">
    <property type="nucleotide sequence ID" value="NZ_FWYF01000001.1"/>
</dbReference>
<accession>A0A1W2G9A1</accession>
<gene>
    <name evidence="3" type="ORF">SAMN04488029_1236</name>
</gene>
<evidence type="ECO:0000313" key="4">
    <source>
        <dbReference type="Proteomes" id="UP000192472"/>
    </source>
</evidence>
<dbReference type="Gene3D" id="3.30.530.20">
    <property type="match status" value="1"/>
</dbReference>
<dbReference type="OrthoDB" id="384974at2"/>
<evidence type="ECO:0000259" key="2">
    <source>
        <dbReference type="Pfam" id="PF08327"/>
    </source>
</evidence>
<dbReference type="STRING" id="692418.SAMN04488029_1236"/>
<dbReference type="Proteomes" id="UP000192472">
    <property type="component" value="Unassembled WGS sequence"/>
</dbReference>
<dbReference type="SUPFAM" id="SSF55961">
    <property type="entry name" value="Bet v1-like"/>
    <property type="match status" value="1"/>
</dbReference>
<proteinExistence type="inferred from homology"/>
<dbReference type="CDD" id="cd08894">
    <property type="entry name" value="SRPBCC_CalC_Aha1-like_1"/>
    <property type="match status" value="1"/>
</dbReference>
<keyword evidence="4" id="KW-1185">Reference proteome</keyword>
<dbReference type="PANTHER" id="PTHR36929">
    <property type="entry name" value="ATTACHMENT SUBUNIT, PUTATIVE-RELATED"/>
    <property type="match status" value="1"/>
</dbReference>
<dbReference type="AlphaFoldDB" id="A0A1W2G9A1"/>
<dbReference type="Pfam" id="PF08327">
    <property type="entry name" value="AHSA1"/>
    <property type="match status" value="1"/>
</dbReference>
<sequence>MNKHKTSVERNGSELTLTRRFDAPRELVWEAWTNPDYLAQWWGPDGFTLSIHECEIKTGGIWRFMMHGPDGTDFPNKMKYEEVLKPERLCYHNTDDAEVDPISFVVTVTFEPIGEQTDLTMKFKFDSEQELNRVVDQFGAIEGGKQTLSRLAKVLESMPVK</sequence>
<organism evidence="3 4">
    <name type="scientific">Reichenbachiella faecimaris</name>
    <dbReference type="NCBI Taxonomy" id="692418"/>
    <lineage>
        <taxon>Bacteria</taxon>
        <taxon>Pseudomonadati</taxon>
        <taxon>Bacteroidota</taxon>
        <taxon>Cytophagia</taxon>
        <taxon>Cytophagales</taxon>
        <taxon>Reichenbachiellaceae</taxon>
        <taxon>Reichenbachiella</taxon>
    </lineage>
</organism>
<reference evidence="3 4" key="1">
    <citation type="submission" date="2017-04" db="EMBL/GenBank/DDBJ databases">
        <authorList>
            <person name="Afonso C.L."/>
            <person name="Miller P.J."/>
            <person name="Scott M.A."/>
            <person name="Spackman E."/>
            <person name="Goraichik I."/>
            <person name="Dimitrov K.M."/>
            <person name="Suarez D.L."/>
            <person name="Swayne D.E."/>
        </authorList>
    </citation>
    <scope>NUCLEOTIDE SEQUENCE [LARGE SCALE GENOMIC DNA]</scope>
    <source>
        <strain evidence="3 4">DSM 26133</strain>
    </source>
</reference>
<dbReference type="PANTHER" id="PTHR36929:SF5">
    <property type="entry name" value="BLR6751 PROTEIN"/>
    <property type="match status" value="1"/>
</dbReference>
<feature type="domain" description="Activator of Hsp90 ATPase homologue 1/2-like C-terminal" evidence="2">
    <location>
        <begin position="22"/>
        <end position="156"/>
    </location>
</feature>
<name>A0A1W2G9A1_REIFA</name>
<evidence type="ECO:0000313" key="3">
    <source>
        <dbReference type="EMBL" id="SMD32876.1"/>
    </source>
</evidence>
<protein>
    <submittedName>
        <fullName evidence="3">Uncharacterized conserved protein YndB, AHSA1/START domain</fullName>
    </submittedName>
</protein>
<comment type="similarity">
    <text evidence="1">Belongs to the AHA1 family.</text>
</comment>
<evidence type="ECO:0000256" key="1">
    <source>
        <dbReference type="ARBA" id="ARBA00006817"/>
    </source>
</evidence>
<dbReference type="InterPro" id="IPR013538">
    <property type="entry name" value="ASHA1/2-like_C"/>
</dbReference>
<dbReference type="InterPro" id="IPR023393">
    <property type="entry name" value="START-like_dom_sf"/>
</dbReference>
<dbReference type="EMBL" id="FWYF01000001">
    <property type="protein sequence ID" value="SMD32876.1"/>
    <property type="molecule type" value="Genomic_DNA"/>
</dbReference>